<dbReference type="Gene3D" id="2.60.40.1120">
    <property type="entry name" value="Carboxypeptidase-like, regulatory domain"/>
    <property type="match status" value="1"/>
</dbReference>
<proteinExistence type="predicted"/>
<keyword evidence="2" id="KW-1185">Reference proteome</keyword>
<reference evidence="1 2" key="1">
    <citation type="submission" date="2018-12" db="EMBL/GenBank/DDBJ databases">
        <title>Hymenobacter gummosus sp. nov., isolated from a spring.</title>
        <authorList>
            <person name="Nie L."/>
        </authorList>
    </citation>
    <scope>NUCLEOTIDE SEQUENCE [LARGE SCALE GENOMIC DNA]</scope>
    <source>
        <strain evidence="1 2">KCTC 52166</strain>
    </source>
</reference>
<comment type="caution">
    <text evidence="1">The sequence shown here is derived from an EMBL/GenBank/DDBJ whole genome shotgun (WGS) entry which is preliminary data.</text>
</comment>
<dbReference type="Proteomes" id="UP000282184">
    <property type="component" value="Unassembled WGS sequence"/>
</dbReference>
<keyword evidence="1" id="KW-0645">Protease</keyword>
<protein>
    <submittedName>
        <fullName evidence="1">Carboxypeptidase-like regulatory domain-containing protein</fullName>
    </submittedName>
</protein>
<dbReference type="OrthoDB" id="1489599at2"/>
<dbReference type="InterPro" id="IPR008969">
    <property type="entry name" value="CarboxyPept-like_regulatory"/>
</dbReference>
<dbReference type="SUPFAM" id="SSF49464">
    <property type="entry name" value="Carboxypeptidase regulatory domain-like"/>
    <property type="match status" value="1"/>
</dbReference>
<dbReference type="Pfam" id="PF13715">
    <property type="entry name" value="CarbopepD_reg_2"/>
    <property type="match status" value="1"/>
</dbReference>
<organism evidence="1 2">
    <name type="scientific">Hymenobacter gummosus</name>
    <dbReference type="NCBI Taxonomy" id="1776032"/>
    <lineage>
        <taxon>Bacteria</taxon>
        <taxon>Pseudomonadati</taxon>
        <taxon>Bacteroidota</taxon>
        <taxon>Cytophagia</taxon>
        <taxon>Cytophagales</taxon>
        <taxon>Hymenobacteraceae</taxon>
        <taxon>Hymenobacter</taxon>
    </lineage>
</organism>
<dbReference type="GO" id="GO:0004180">
    <property type="term" value="F:carboxypeptidase activity"/>
    <property type="evidence" value="ECO:0007669"/>
    <property type="project" value="UniProtKB-KW"/>
</dbReference>
<accession>A0A431TW78</accession>
<keyword evidence="1" id="KW-0378">Hydrolase</keyword>
<gene>
    <name evidence="1" type="ORF">EJV47_23470</name>
</gene>
<dbReference type="RefSeq" id="WP_126695655.1">
    <property type="nucleotide sequence ID" value="NZ_RXOF01000018.1"/>
</dbReference>
<dbReference type="EMBL" id="RXOF01000018">
    <property type="protein sequence ID" value="RTQ45799.1"/>
    <property type="molecule type" value="Genomic_DNA"/>
</dbReference>
<keyword evidence="1" id="KW-0121">Carboxypeptidase</keyword>
<evidence type="ECO:0000313" key="1">
    <source>
        <dbReference type="EMBL" id="RTQ45799.1"/>
    </source>
</evidence>
<evidence type="ECO:0000313" key="2">
    <source>
        <dbReference type="Proteomes" id="UP000282184"/>
    </source>
</evidence>
<dbReference type="AlphaFoldDB" id="A0A431TW78"/>
<sequence>MFSKIIWLLAGAWLLALAAPAQSVMLRGRVLDAETRQPIPNAQIGVADNRLGTVTSVDGYFSLLVPAAHQSGQLEVVMMGYQKHRQALPPLPGPELRIELRPRPTSLREVTVQGSVLGIVREAVARIPRNYPVRPTRLEGFFRESDNYLPQGAYRYLAEAVLTAYKAPYTRPKDDGDIVIRQSRKVALDSVRGFSSFGWYAGPFIPHRFDFVHNRLAFINEADFRDYDYRLSDLTTFRDQPVYVISFGPRTGNTRAEFEGQLYIAQDSYAFVAAEWHRTPVGIRNEHLNIDAELRAYRIDYQPYAERWHVKNVWYKTLARLSGGRRVQHLSEFLTTAVDTAQAAAPKYVERAQYRDVFLQNTVRYDSTFWQAATTLLPPAQLRQALREQERQRHAEQAFAPAADTGRAAPGARPARIGGPPPGRSITITLHSGAGLGVLPLQARPAELALTFAPAGSAFRAEARRRSPAPQWVPYYSFALRLGVGQSFSIDYLTRRAVGDFRGQGYGLGATYAYNLRPHHRPLRLRVGASHVRQRLRYALGTFDNPDAQLRLDGTRLDADRLQVAWQRAFRAWQPHLGFGLELTHRLELAADAGWLLPTRTRDELYVAEKRGFLLTRKQVELPLPTADATALVDEAPAPAPWKLGRPSLTLQLLYRPR</sequence>
<name>A0A431TW78_9BACT</name>